<dbReference type="InterPro" id="IPR051917">
    <property type="entry name" value="Transposase-Integrase"/>
</dbReference>
<keyword evidence="1" id="KW-0233">DNA recombination</keyword>
<dbReference type="Pfam" id="PF00665">
    <property type="entry name" value="rve"/>
    <property type="match status" value="1"/>
</dbReference>
<organism evidence="3">
    <name type="scientific">marine sediment metagenome</name>
    <dbReference type="NCBI Taxonomy" id="412755"/>
    <lineage>
        <taxon>unclassified sequences</taxon>
        <taxon>metagenomes</taxon>
        <taxon>ecological metagenomes</taxon>
    </lineage>
</organism>
<dbReference type="GO" id="GO:0006310">
    <property type="term" value="P:DNA recombination"/>
    <property type="evidence" value="ECO:0007669"/>
    <property type="project" value="UniProtKB-KW"/>
</dbReference>
<sequence length="317" mass="37020">MASHFTCCEREILYRLLKAKKSMSEIGELMGRERSTIYREIKRNTGGRGYRPKQAQHKADERRLRCRREPKMNNPKLKSSVRRLLKKAWSPDQIAKWLRRKFPHNPEKHVSHQTIYTWIAQEAPELRVHLRRGGKRRNGPEKRGQLVGCVSIEGRPKAVDSRRRFGDWEGDTVVSPGRRSGLVTMVDRKSGYTRIRKTASLKAATTRQAAHRSLRDLPESLRRTMTLDNGKEFAEHEQLAEELGLDIYFAKPYASWQRGTNEHTNGLLRQFFPKGTDFARISHHQVARAEKLLNERPRKRLGYQTPQEIFAKKMRCN</sequence>
<gene>
    <name evidence="3" type="ORF">LCGC14_2581100</name>
</gene>
<evidence type="ECO:0000256" key="1">
    <source>
        <dbReference type="ARBA" id="ARBA00023172"/>
    </source>
</evidence>
<dbReference type="EMBL" id="LAZR01043093">
    <property type="protein sequence ID" value="KKL07922.1"/>
    <property type="molecule type" value="Genomic_DNA"/>
</dbReference>
<dbReference type="SUPFAM" id="SSF53098">
    <property type="entry name" value="Ribonuclease H-like"/>
    <property type="match status" value="1"/>
</dbReference>
<dbReference type="InterPro" id="IPR036397">
    <property type="entry name" value="RNaseH_sf"/>
</dbReference>
<dbReference type="InterPro" id="IPR025246">
    <property type="entry name" value="IS30-like_HTH"/>
</dbReference>
<dbReference type="PROSITE" id="PS50994">
    <property type="entry name" value="INTEGRASE"/>
    <property type="match status" value="1"/>
</dbReference>
<dbReference type="NCBIfam" id="NF033563">
    <property type="entry name" value="transpos_IS30"/>
    <property type="match status" value="1"/>
</dbReference>
<dbReference type="GO" id="GO:0005829">
    <property type="term" value="C:cytosol"/>
    <property type="evidence" value="ECO:0007669"/>
    <property type="project" value="TreeGrafter"/>
</dbReference>
<evidence type="ECO:0000259" key="2">
    <source>
        <dbReference type="PROSITE" id="PS50994"/>
    </source>
</evidence>
<name>A0A0F9B2A7_9ZZZZ</name>
<dbReference type="InterPro" id="IPR001584">
    <property type="entry name" value="Integrase_cat-core"/>
</dbReference>
<dbReference type="PANTHER" id="PTHR10948">
    <property type="entry name" value="TRANSPOSASE"/>
    <property type="match status" value="1"/>
</dbReference>
<dbReference type="Pfam" id="PF13936">
    <property type="entry name" value="HTH_38"/>
    <property type="match status" value="1"/>
</dbReference>
<accession>A0A0F9B2A7</accession>
<feature type="domain" description="Integrase catalytic" evidence="2">
    <location>
        <begin position="152"/>
        <end position="314"/>
    </location>
</feature>
<dbReference type="GO" id="GO:0004803">
    <property type="term" value="F:transposase activity"/>
    <property type="evidence" value="ECO:0007669"/>
    <property type="project" value="TreeGrafter"/>
</dbReference>
<dbReference type="PANTHER" id="PTHR10948:SF23">
    <property type="entry name" value="TRANSPOSASE INSI FOR INSERTION SEQUENCE ELEMENT IS30A-RELATED"/>
    <property type="match status" value="1"/>
</dbReference>
<reference evidence="3" key="1">
    <citation type="journal article" date="2015" name="Nature">
        <title>Complex archaea that bridge the gap between prokaryotes and eukaryotes.</title>
        <authorList>
            <person name="Spang A."/>
            <person name="Saw J.H."/>
            <person name="Jorgensen S.L."/>
            <person name="Zaremba-Niedzwiedzka K."/>
            <person name="Martijn J."/>
            <person name="Lind A.E."/>
            <person name="van Eijk R."/>
            <person name="Schleper C."/>
            <person name="Guy L."/>
            <person name="Ettema T.J."/>
        </authorList>
    </citation>
    <scope>NUCLEOTIDE SEQUENCE</scope>
</reference>
<dbReference type="Gene3D" id="3.30.420.10">
    <property type="entry name" value="Ribonuclease H-like superfamily/Ribonuclease H"/>
    <property type="match status" value="1"/>
</dbReference>
<dbReference type="GO" id="GO:0032196">
    <property type="term" value="P:transposition"/>
    <property type="evidence" value="ECO:0007669"/>
    <property type="project" value="TreeGrafter"/>
</dbReference>
<dbReference type="InterPro" id="IPR053392">
    <property type="entry name" value="Transposase_IS30-like"/>
</dbReference>
<dbReference type="GO" id="GO:0015074">
    <property type="term" value="P:DNA integration"/>
    <property type="evidence" value="ECO:0007669"/>
    <property type="project" value="InterPro"/>
</dbReference>
<protein>
    <recommendedName>
        <fullName evidence="2">Integrase catalytic domain-containing protein</fullName>
    </recommendedName>
</protein>
<dbReference type="InterPro" id="IPR012337">
    <property type="entry name" value="RNaseH-like_sf"/>
</dbReference>
<comment type="caution">
    <text evidence="3">The sequence shown here is derived from an EMBL/GenBank/DDBJ whole genome shotgun (WGS) entry which is preliminary data.</text>
</comment>
<dbReference type="AlphaFoldDB" id="A0A0F9B2A7"/>
<dbReference type="GO" id="GO:0003676">
    <property type="term" value="F:nucleic acid binding"/>
    <property type="evidence" value="ECO:0007669"/>
    <property type="project" value="InterPro"/>
</dbReference>
<proteinExistence type="predicted"/>
<evidence type="ECO:0000313" key="3">
    <source>
        <dbReference type="EMBL" id="KKL07922.1"/>
    </source>
</evidence>